<feature type="chain" id="PRO_5046033203" evidence="1">
    <location>
        <begin position="23"/>
        <end position="317"/>
    </location>
</feature>
<gene>
    <name evidence="2" type="ORF">K7B09_08100</name>
</gene>
<comment type="caution">
    <text evidence="2">The sequence shown here is derived from an EMBL/GenBank/DDBJ whole genome shotgun (WGS) entry which is preliminary data.</text>
</comment>
<evidence type="ECO:0000313" key="3">
    <source>
        <dbReference type="Proteomes" id="UP001430290"/>
    </source>
</evidence>
<keyword evidence="3" id="KW-1185">Reference proteome</keyword>
<dbReference type="Proteomes" id="UP001430290">
    <property type="component" value="Unassembled WGS sequence"/>
</dbReference>
<feature type="signal peptide" evidence="1">
    <location>
        <begin position="1"/>
        <end position="22"/>
    </location>
</feature>
<dbReference type="SUPFAM" id="SSF74653">
    <property type="entry name" value="TolA/TonB C-terminal domain"/>
    <property type="match status" value="1"/>
</dbReference>
<dbReference type="Gene3D" id="3.30.1150.10">
    <property type="match status" value="1"/>
</dbReference>
<proteinExistence type="predicted"/>
<evidence type="ECO:0000256" key="1">
    <source>
        <dbReference type="SAM" id="SignalP"/>
    </source>
</evidence>
<evidence type="ECO:0000313" key="2">
    <source>
        <dbReference type="EMBL" id="MBZ4186281.1"/>
    </source>
</evidence>
<protein>
    <submittedName>
        <fullName evidence="2">Energy transducer TonB</fullName>
    </submittedName>
</protein>
<organism evidence="2 3">
    <name type="scientific">Thermomonas beijingensis</name>
    <dbReference type="NCBI Taxonomy" id="2872701"/>
    <lineage>
        <taxon>Bacteria</taxon>
        <taxon>Pseudomonadati</taxon>
        <taxon>Pseudomonadota</taxon>
        <taxon>Gammaproteobacteria</taxon>
        <taxon>Lysobacterales</taxon>
        <taxon>Lysobacteraceae</taxon>
        <taxon>Thermomonas</taxon>
    </lineage>
</organism>
<reference evidence="2" key="1">
    <citation type="submission" date="2021-09" db="EMBL/GenBank/DDBJ databases">
        <authorList>
            <person name="Wu T."/>
            <person name="Guo S.Z."/>
        </authorList>
    </citation>
    <scope>NUCLEOTIDE SEQUENCE</scope>
    <source>
        <strain evidence="2">RSS-23</strain>
    </source>
</reference>
<dbReference type="EMBL" id="JAIQDJ010000003">
    <property type="protein sequence ID" value="MBZ4186281.1"/>
    <property type="molecule type" value="Genomic_DNA"/>
</dbReference>
<name>A0ABS7TEL1_9GAMM</name>
<keyword evidence="1" id="KW-0732">Signal</keyword>
<accession>A0ABS7TEL1</accession>
<sequence>MKRVLLGGLLAIASMQAAPAVAVTPVVGESVLTMRVNGELTIGTEGQVLSYKIRSKLDPALQVMLDKSIPRWQLTPVRQGGKPVNAKTPMRITLAATQIPQGYEVRLDNVVFTPISKEDYEAKAAAARAIREGGEAITVGDAPPSQPVVFDSGRMLQPPRYPVGLMRAGVSGAVLLHLRLNPDGTVADVVASQSSLFDIKGASAVLDKARGLLEKESIRAARSWSWHVDAAHPELLTADDLTVCVPVEFRMDSPGKQGDDNTAVWRQEFRGPNLPVPWLVGKAGQQLVGVSDLTGSDQVAGGSVFQLTDRSVLGRVL</sequence>
<dbReference type="RefSeq" id="WP_223628851.1">
    <property type="nucleotide sequence ID" value="NZ_JAIQDJ010000003.1"/>
</dbReference>